<dbReference type="OrthoDB" id="9811865at2"/>
<keyword evidence="3" id="KW-1003">Cell membrane</keyword>
<accession>A0A0U9H2V2</accession>
<dbReference type="InterPro" id="IPR043148">
    <property type="entry name" value="TagF_C"/>
</dbReference>
<dbReference type="PANTHER" id="PTHR37316">
    <property type="entry name" value="TEICHOIC ACID GLYCEROL-PHOSPHATE PRIMASE"/>
    <property type="match status" value="1"/>
</dbReference>
<comment type="caution">
    <text evidence="7">The sequence shown here is derived from an EMBL/GenBank/DDBJ whole genome shotgun (WGS) entry which is preliminary data.</text>
</comment>
<dbReference type="Gene3D" id="3.40.50.11820">
    <property type="match status" value="1"/>
</dbReference>
<reference evidence="8" key="1">
    <citation type="submission" date="2015-07" db="EMBL/GenBank/DDBJ databases">
        <title>Draft Genome Sequence of Oceanobacillus picturae Heshi-B3 that Was Isolated from Fermented Rice Bran with Aging Salted Mackerel, Which Was Named Heshiko as Traditional Fermented Seafood in Japan.</title>
        <authorList>
            <person name="Akuzawa S."/>
            <person name="Nakagawa J."/>
            <person name="Kanekatsu T."/>
            <person name="Kanesaki Y."/>
            <person name="Suzuki T."/>
        </authorList>
    </citation>
    <scope>NUCLEOTIDE SEQUENCE [LARGE SCALE GENOMIC DNA]</scope>
    <source>
        <strain evidence="8">Heshi-B3</strain>
    </source>
</reference>
<dbReference type="EMBL" id="BBXV01000011">
    <property type="protein sequence ID" value="GAQ16882.1"/>
    <property type="molecule type" value="Genomic_DNA"/>
</dbReference>
<sequence>MTHVDIKNYRILDLALENKNYVVTIPVRKRLLEDKDNFYFMLQERETEQEITLLSSEKEGNEDYYIFGLSFNFDNLFDEFVNHNIWDLYIVTSKENEIKKRRIKSNYDNIRFLSIVIPGQEKMFYPFTTKRGGLSFRMNSYFLYSKIETITLKKGELSFSGYFNFPPLYKTDLYEVKEANLIVVSNSSDEEIVLPLEFIKRDDLVEKYEGNKKIIDSGVRGKFNFNEYLVDTQQRNYFKFYFEVTLTTRNGETIKLRSTRSRLNHLDVASLKRIESYKGKRYKLLVKPTKKSKYLSLQISRYNLKNEITGLLRKKWVRFRRGKASKKVYKTGFFLLGLLPVKRNTIIFESFHGKQYSDSPRAIYEYLLDKNEKYSLYWSADRRHLKIFEGKNVKVVRRFSLKWLIIMARAEYWVSNSRLPLWIPKPKHTKYVQTWHGTPLKRLAADMDEVHMPGTNTMKYKENFLREASKWDYLISPNAYSTEIFKRAFQFNKTVIESGYPRNDFLINDDSMSTINTIKNNADLPLNKKIILYAPTWRDNQFYSKGKYKFDLRMDLERMKSEFGDEYIIILRLHYLVAENLDLTGYEGFVFDFSYHEDIRELYLIADLLITDYSSVFFDYANLKRPMLFFVYDIEDYRDNLRGFYFDFEEKAPGPLVKNTEEIIKEIKNIDENGFIPSPNTEAFYKKFCYLEDGNASERVVNQVFNK</sequence>
<dbReference type="AlphaFoldDB" id="A0A0U9H2V2"/>
<dbReference type="InterPro" id="IPR007554">
    <property type="entry name" value="Glycerophosphate_synth"/>
</dbReference>
<organism evidence="7 8">
    <name type="scientific">Oceanobacillus picturae</name>
    <dbReference type="NCBI Taxonomy" id="171693"/>
    <lineage>
        <taxon>Bacteria</taxon>
        <taxon>Bacillati</taxon>
        <taxon>Bacillota</taxon>
        <taxon>Bacilli</taxon>
        <taxon>Bacillales</taxon>
        <taxon>Bacillaceae</taxon>
        <taxon>Oceanobacillus</taxon>
    </lineage>
</organism>
<dbReference type="GO" id="GO:0005886">
    <property type="term" value="C:plasma membrane"/>
    <property type="evidence" value="ECO:0007669"/>
    <property type="project" value="UniProtKB-SubCell"/>
</dbReference>
<comment type="similarity">
    <text evidence="2">Belongs to the CDP-glycerol glycerophosphotransferase family.</text>
</comment>
<evidence type="ECO:0000313" key="8">
    <source>
        <dbReference type="Proteomes" id="UP000052946"/>
    </source>
</evidence>
<dbReference type="Gene3D" id="3.40.50.12580">
    <property type="match status" value="1"/>
</dbReference>
<evidence type="ECO:0000256" key="6">
    <source>
        <dbReference type="ARBA" id="ARBA00023136"/>
    </source>
</evidence>
<dbReference type="GO" id="GO:0047355">
    <property type="term" value="F:CDP-glycerol glycerophosphotransferase activity"/>
    <property type="evidence" value="ECO:0007669"/>
    <property type="project" value="InterPro"/>
</dbReference>
<evidence type="ECO:0000256" key="2">
    <source>
        <dbReference type="ARBA" id="ARBA00010488"/>
    </source>
</evidence>
<evidence type="ECO:0000256" key="3">
    <source>
        <dbReference type="ARBA" id="ARBA00022475"/>
    </source>
</evidence>
<dbReference type="PANTHER" id="PTHR37316:SF3">
    <property type="entry name" value="TEICHOIC ACID GLYCEROL-PHOSPHATE TRANSFERASE"/>
    <property type="match status" value="1"/>
</dbReference>
<proteinExistence type="inferred from homology"/>
<dbReference type="InterPro" id="IPR051612">
    <property type="entry name" value="Teichoic_Acid_Biosynth"/>
</dbReference>
<evidence type="ECO:0000256" key="5">
    <source>
        <dbReference type="ARBA" id="ARBA00022944"/>
    </source>
</evidence>
<comment type="subcellular location">
    <subcellularLocation>
        <location evidence="1">Cell membrane</location>
        <topology evidence="1">Peripheral membrane protein</topology>
    </subcellularLocation>
</comment>
<evidence type="ECO:0000313" key="7">
    <source>
        <dbReference type="EMBL" id="GAQ16882.1"/>
    </source>
</evidence>
<reference evidence="7 8" key="2">
    <citation type="journal article" date="2016" name="Genome Announc.">
        <title>Draft Genome Sequence of Oceanobacillus picturae Heshi-B3, Isolated from Fermented Rice Bran in a Traditional Japanese Seafood Dish.</title>
        <authorList>
            <person name="Akuzawa S."/>
            <person name="Nagaoka J."/>
            <person name="Kanekatsu M."/>
            <person name="Kanesaki Y."/>
            <person name="Suzuki T."/>
        </authorList>
    </citation>
    <scope>NUCLEOTIDE SEQUENCE [LARGE SCALE GENOMIC DNA]</scope>
    <source>
        <strain evidence="7 8">Heshi-B3</strain>
    </source>
</reference>
<dbReference type="SUPFAM" id="SSF53756">
    <property type="entry name" value="UDP-Glycosyltransferase/glycogen phosphorylase"/>
    <property type="match status" value="1"/>
</dbReference>
<name>A0A0U9H2V2_9BACI</name>
<keyword evidence="5" id="KW-0777">Teichoic acid biosynthesis</keyword>
<dbReference type="GO" id="GO:0019350">
    <property type="term" value="P:teichoic acid biosynthetic process"/>
    <property type="evidence" value="ECO:0007669"/>
    <property type="project" value="UniProtKB-KW"/>
</dbReference>
<keyword evidence="6" id="KW-0472">Membrane</keyword>
<keyword evidence="4 7" id="KW-0808">Transferase</keyword>
<evidence type="ECO:0000256" key="1">
    <source>
        <dbReference type="ARBA" id="ARBA00004202"/>
    </source>
</evidence>
<evidence type="ECO:0000256" key="4">
    <source>
        <dbReference type="ARBA" id="ARBA00022679"/>
    </source>
</evidence>
<dbReference type="RefSeq" id="WP_058949475.1">
    <property type="nucleotide sequence ID" value="NZ_BBXV01000011.1"/>
</dbReference>
<dbReference type="Proteomes" id="UP000052946">
    <property type="component" value="Unassembled WGS sequence"/>
</dbReference>
<dbReference type="InterPro" id="IPR043149">
    <property type="entry name" value="TagF_N"/>
</dbReference>
<dbReference type="Pfam" id="PF04464">
    <property type="entry name" value="Glyphos_transf"/>
    <property type="match status" value="1"/>
</dbReference>
<gene>
    <name evidence="7" type="ORF">OPHB3_0806</name>
</gene>
<protein>
    <submittedName>
        <fullName evidence="7">CDP-glycerol:glycerophosphate glycerophosphotransferase</fullName>
    </submittedName>
</protein>